<dbReference type="SUPFAM" id="SSF46894">
    <property type="entry name" value="C-terminal effector domain of the bipartite response regulators"/>
    <property type="match status" value="1"/>
</dbReference>
<name>A0A8H9IG94_9BURK</name>
<dbReference type="GO" id="GO:0003677">
    <property type="term" value="F:DNA binding"/>
    <property type="evidence" value="ECO:0007669"/>
    <property type="project" value="UniProtKB-UniRule"/>
</dbReference>
<dbReference type="GO" id="GO:0006355">
    <property type="term" value="P:regulation of DNA-templated transcription"/>
    <property type="evidence" value="ECO:0007669"/>
    <property type="project" value="InterPro"/>
</dbReference>
<dbReference type="Gene3D" id="3.20.20.450">
    <property type="entry name" value="EAL domain"/>
    <property type="match status" value="1"/>
</dbReference>
<dbReference type="InterPro" id="IPR035919">
    <property type="entry name" value="EAL_sf"/>
</dbReference>
<dbReference type="PANTHER" id="PTHR44757:SF2">
    <property type="entry name" value="BIOFILM ARCHITECTURE MAINTENANCE PROTEIN MBAA"/>
    <property type="match status" value="1"/>
</dbReference>
<dbReference type="GO" id="GO:0000160">
    <property type="term" value="P:phosphorelay signal transduction system"/>
    <property type="evidence" value="ECO:0007669"/>
    <property type="project" value="InterPro"/>
</dbReference>
<dbReference type="SMART" id="SM00052">
    <property type="entry name" value="EAL"/>
    <property type="match status" value="1"/>
</dbReference>
<dbReference type="CDD" id="cd00383">
    <property type="entry name" value="trans_reg_C"/>
    <property type="match status" value="1"/>
</dbReference>
<dbReference type="SUPFAM" id="SSF141868">
    <property type="entry name" value="EAL domain-like"/>
    <property type="match status" value="1"/>
</dbReference>
<dbReference type="AlphaFoldDB" id="A0A8H9IG94"/>
<feature type="DNA-binding region" description="OmpR/PhoB-type" evidence="2">
    <location>
        <begin position="133"/>
        <end position="233"/>
    </location>
</feature>
<evidence type="ECO:0000256" key="1">
    <source>
        <dbReference type="ARBA" id="ARBA00023125"/>
    </source>
</evidence>
<dbReference type="EMBL" id="BMZN01000002">
    <property type="protein sequence ID" value="GHC41570.1"/>
    <property type="molecule type" value="Genomic_DNA"/>
</dbReference>
<organism evidence="5 6">
    <name type="scientific">Alcaligenes pakistanensis</name>
    <dbReference type="NCBI Taxonomy" id="1482717"/>
    <lineage>
        <taxon>Bacteria</taxon>
        <taxon>Pseudomonadati</taxon>
        <taxon>Pseudomonadota</taxon>
        <taxon>Betaproteobacteria</taxon>
        <taxon>Burkholderiales</taxon>
        <taxon>Alcaligenaceae</taxon>
        <taxon>Alcaligenes</taxon>
    </lineage>
</organism>
<evidence type="ECO:0000256" key="2">
    <source>
        <dbReference type="PROSITE-ProRule" id="PRU01091"/>
    </source>
</evidence>
<dbReference type="InterPro" id="IPR001867">
    <property type="entry name" value="OmpR/PhoB-type_DNA-bd"/>
</dbReference>
<reference evidence="6" key="1">
    <citation type="journal article" date="2019" name="Int. J. Syst. Evol. Microbiol.">
        <title>The Global Catalogue of Microorganisms (GCM) 10K type strain sequencing project: providing services to taxonomists for standard genome sequencing and annotation.</title>
        <authorList>
            <consortium name="The Broad Institute Genomics Platform"/>
            <consortium name="The Broad Institute Genome Sequencing Center for Infectious Disease"/>
            <person name="Wu L."/>
            <person name="Ma J."/>
        </authorList>
    </citation>
    <scope>NUCLEOTIDE SEQUENCE [LARGE SCALE GENOMIC DNA]</scope>
    <source>
        <strain evidence="6">KCTC 42083</strain>
    </source>
</reference>
<dbReference type="InterPro" id="IPR016032">
    <property type="entry name" value="Sig_transdc_resp-reg_C-effctor"/>
</dbReference>
<evidence type="ECO:0000313" key="5">
    <source>
        <dbReference type="EMBL" id="GHC41570.1"/>
    </source>
</evidence>
<evidence type="ECO:0000259" key="3">
    <source>
        <dbReference type="PROSITE" id="PS50883"/>
    </source>
</evidence>
<dbReference type="PANTHER" id="PTHR44757">
    <property type="entry name" value="DIGUANYLATE CYCLASE DGCP"/>
    <property type="match status" value="1"/>
</dbReference>
<protein>
    <recommendedName>
        <fullName evidence="7">EAL domain-containing protein</fullName>
    </recommendedName>
</protein>
<gene>
    <name evidence="5" type="ORF">GCM10010096_10120</name>
</gene>
<dbReference type="RefSeq" id="WP_189391471.1">
    <property type="nucleotide sequence ID" value="NZ_BMZN01000002.1"/>
</dbReference>
<dbReference type="PROSITE" id="PS51755">
    <property type="entry name" value="OMPR_PHOB"/>
    <property type="match status" value="1"/>
</dbReference>
<dbReference type="SMART" id="SM00862">
    <property type="entry name" value="Trans_reg_C"/>
    <property type="match status" value="1"/>
</dbReference>
<evidence type="ECO:0000313" key="6">
    <source>
        <dbReference type="Proteomes" id="UP000608923"/>
    </source>
</evidence>
<accession>A0A8H9IG94</accession>
<dbReference type="InterPro" id="IPR001633">
    <property type="entry name" value="EAL_dom"/>
</dbReference>
<evidence type="ECO:0000259" key="4">
    <source>
        <dbReference type="PROSITE" id="PS51755"/>
    </source>
</evidence>
<comment type="caution">
    <text evidence="5">The sequence shown here is derived from an EMBL/GenBank/DDBJ whole genome shotgun (WGS) entry which is preliminary data.</text>
</comment>
<feature type="domain" description="OmpR/PhoB-type" evidence="4">
    <location>
        <begin position="133"/>
        <end position="233"/>
    </location>
</feature>
<dbReference type="InterPro" id="IPR052155">
    <property type="entry name" value="Biofilm_reg_signaling"/>
</dbReference>
<dbReference type="Pfam" id="PF00486">
    <property type="entry name" value="Trans_reg_C"/>
    <property type="match status" value="1"/>
</dbReference>
<evidence type="ECO:0008006" key="7">
    <source>
        <dbReference type="Google" id="ProtNLM"/>
    </source>
</evidence>
<dbReference type="PROSITE" id="PS50883">
    <property type="entry name" value="EAL"/>
    <property type="match status" value="1"/>
</dbReference>
<sequence length="539" mass="60555">MEHARGVLVVLEEGEGLHHWQEQLRVFGTKTSVIRSLDRVAEARQTQVDLLLFPVEPGYVPLMVAKLRNDFGSLGIVAMQSGLTASARVQLLLTGADACLSLDIQAPELMAWCHAVRRRNVYAMVAEVPGMQEQPQDHSGLQEWTLRDKGWTLVAPNGVGLELTHSERQLMDAFVRHTDARFSREDLMRDKGLAASDSRAVDSLISRLRRKASQAGVALPIKSVHGWGYTFTGKLMAQLEPQDSEVMEFYTPRDEPESVQPTPLELLSALETLDVLDPQASEALSFSYQLRVATSTGQYSGVDAQVFWTAPTGLRLSSDVVLSYMPDAIHRQALCEWMLRTLLVDVRRWWQEYSLRASHIGLKLPVDMLMPIHKRLPSLLRQFELQPCCLELDLFSDEELEGTPELIQALQYLKDHEIQVWLTSTNIENNKLNRLRGWPISGVKLEAEVIHRACREPTFRALLETACHLLTEQGFELVIKGVDTLEQRDLALNLELGHYQGRLTSELMSEDGFLLTLASSEPSFGQGNEATRRLSGSVL</sequence>
<dbReference type="Proteomes" id="UP000608923">
    <property type="component" value="Unassembled WGS sequence"/>
</dbReference>
<keyword evidence="6" id="KW-1185">Reference proteome</keyword>
<dbReference type="Pfam" id="PF00563">
    <property type="entry name" value="EAL"/>
    <property type="match status" value="1"/>
</dbReference>
<keyword evidence="1 2" id="KW-0238">DNA-binding</keyword>
<feature type="domain" description="EAL" evidence="3">
    <location>
        <begin position="265"/>
        <end position="521"/>
    </location>
</feature>
<dbReference type="InterPro" id="IPR036388">
    <property type="entry name" value="WH-like_DNA-bd_sf"/>
</dbReference>
<dbReference type="Gene3D" id="1.10.10.10">
    <property type="entry name" value="Winged helix-like DNA-binding domain superfamily/Winged helix DNA-binding domain"/>
    <property type="match status" value="1"/>
</dbReference>
<proteinExistence type="predicted"/>